<evidence type="ECO:0000313" key="2">
    <source>
        <dbReference type="Proteomes" id="UP000254191"/>
    </source>
</evidence>
<reference evidence="1 2" key="1">
    <citation type="submission" date="2018-06" db="EMBL/GenBank/DDBJ databases">
        <authorList>
            <consortium name="Pathogen Informatics"/>
            <person name="Doyle S."/>
        </authorList>
    </citation>
    <scope>NUCLEOTIDE SEQUENCE [LARGE SCALE GENOMIC DNA]</scope>
    <source>
        <strain evidence="1 2">NCTC11938</strain>
    </source>
</reference>
<gene>
    <name evidence="1" type="ORF">NCTC11938_04958</name>
</gene>
<organism evidence="1 2">
    <name type="scientific">Proteus mirabilis</name>
    <dbReference type="NCBI Taxonomy" id="584"/>
    <lineage>
        <taxon>Bacteria</taxon>
        <taxon>Pseudomonadati</taxon>
        <taxon>Pseudomonadota</taxon>
        <taxon>Gammaproteobacteria</taxon>
        <taxon>Enterobacterales</taxon>
        <taxon>Morganellaceae</taxon>
        <taxon>Proteus</taxon>
    </lineage>
</organism>
<proteinExistence type="predicted"/>
<dbReference type="Proteomes" id="UP000254191">
    <property type="component" value="Unassembled WGS sequence"/>
</dbReference>
<evidence type="ECO:0000313" key="1">
    <source>
        <dbReference type="EMBL" id="SUC40656.1"/>
    </source>
</evidence>
<dbReference type="EMBL" id="UGTS01000006">
    <property type="protein sequence ID" value="SUC40656.1"/>
    <property type="molecule type" value="Genomic_DNA"/>
</dbReference>
<dbReference type="AlphaFoldDB" id="A0A379GI41"/>
<sequence length="282" mass="31075">MKMKYLPFFILLMTIGTTLSYATDGEIKIMAGKTGYVGEVVPVTKLAETFPKSFTAPSSANYYARLGFLSLTNQTGYCGSTDGLQKIPEINEWGFKLINKNYPTSGYLLLAINGNIGGQYKTNNSGIQNIKGVLTRSKLTRSSLYNVSKNGSFCWGPSAYDQENFYDPSFRSYVSISINSYSVYAYGDIKPGIFSLETSFKLSRNTANSVDDSTAYFIRPGEIKVTALRSCNVTSSTETNIKFKDQFTSTFTSPTLLDTSPVNSVNVTCTQGGKKLYYNKSL</sequence>
<accession>A0A379GI41</accession>
<name>A0A379GI41_PROMI</name>
<protein>
    <submittedName>
        <fullName evidence="1">Uncharacterized protein</fullName>
    </submittedName>
</protein>